<dbReference type="SUPFAM" id="SSF57667">
    <property type="entry name" value="beta-beta-alpha zinc fingers"/>
    <property type="match status" value="2"/>
</dbReference>
<evidence type="ECO:0000256" key="6">
    <source>
        <dbReference type="ARBA" id="ARBA00023242"/>
    </source>
</evidence>
<dbReference type="InterPro" id="IPR036236">
    <property type="entry name" value="Znf_C2H2_sf"/>
</dbReference>
<evidence type="ECO:0000256" key="3">
    <source>
        <dbReference type="ARBA" id="ARBA00022737"/>
    </source>
</evidence>
<dbReference type="AlphaFoldDB" id="A0AAV4B607"/>
<evidence type="ECO:0000313" key="11">
    <source>
        <dbReference type="Proteomes" id="UP000735302"/>
    </source>
</evidence>
<keyword evidence="2" id="KW-0479">Metal-binding</keyword>
<organism evidence="10 11">
    <name type="scientific">Plakobranchus ocellatus</name>
    <dbReference type="NCBI Taxonomy" id="259542"/>
    <lineage>
        <taxon>Eukaryota</taxon>
        <taxon>Metazoa</taxon>
        <taxon>Spiralia</taxon>
        <taxon>Lophotrochozoa</taxon>
        <taxon>Mollusca</taxon>
        <taxon>Gastropoda</taxon>
        <taxon>Heterobranchia</taxon>
        <taxon>Euthyneura</taxon>
        <taxon>Panpulmonata</taxon>
        <taxon>Sacoglossa</taxon>
        <taxon>Placobranchoidea</taxon>
        <taxon>Plakobranchidae</taxon>
        <taxon>Plakobranchus</taxon>
    </lineage>
</organism>
<dbReference type="InterPro" id="IPR050888">
    <property type="entry name" value="ZnF_C2H2-type_TF"/>
</dbReference>
<evidence type="ECO:0000313" key="10">
    <source>
        <dbReference type="EMBL" id="GFO13799.1"/>
    </source>
</evidence>
<dbReference type="EMBL" id="BLXT01004508">
    <property type="protein sequence ID" value="GFO13799.1"/>
    <property type="molecule type" value="Genomic_DNA"/>
</dbReference>
<reference evidence="10 11" key="1">
    <citation type="journal article" date="2021" name="Elife">
        <title>Chloroplast acquisition without the gene transfer in kleptoplastic sea slugs, Plakobranchus ocellatus.</title>
        <authorList>
            <person name="Maeda T."/>
            <person name="Takahashi S."/>
            <person name="Yoshida T."/>
            <person name="Shimamura S."/>
            <person name="Takaki Y."/>
            <person name="Nagai Y."/>
            <person name="Toyoda A."/>
            <person name="Suzuki Y."/>
            <person name="Arimoto A."/>
            <person name="Ishii H."/>
            <person name="Satoh N."/>
            <person name="Nishiyama T."/>
            <person name="Hasebe M."/>
            <person name="Maruyama T."/>
            <person name="Minagawa J."/>
            <person name="Obokata J."/>
            <person name="Shigenobu S."/>
        </authorList>
    </citation>
    <scope>NUCLEOTIDE SEQUENCE [LARGE SCALE GENOMIC DNA]</scope>
</reference>
<dbReference type="SMART" id="SM00355">
    <property type="entry name" value="ZnF_C2H2"/>
    <property type="match status" value="3"/>
</dbReference>
<feature type="domain" description="C2H2-type" evidence="9">
    <location>
        <begin position="56"/>
        <end position="83"/>
    </location>
</feature>
<keyword evidence="6" id="KW-0539">Nucleus</keyword>
<evidence type="ECO:0000256" key="7">
    <source>
        <dbReference type="PROSITE-ProRule" id="PRU00042"/>
    </source>
</evidence>
<feature type="domain" description="C2H2-type" evidence="9">
    <location>
        <begin position="113"/>
        <end position="143"/>
    </location>
</feature>
<evidence type="ECO:0000256" key="2">
    <source>
        <dbReference type="ARBA" id="ARBA00022723"/>
    </source>
</evidence>
<dbReference type="Gene3D" id="3.30.160.60">
    <property type="entry name" value="Classic Zinc Finger"/>
    <property type="match status" value="1"/>
</dbReference>
<dbReference type="Proteomes" id="UP000735302">
    <property type="component" value="Unassembled WGS sequence"/>
</dbReference>
<protein>
    <submittedName>
        <fullName evidence="10">Zinc finger y-chromosomal protein 1</fullName>
    </submittedName>
</protein>
<keyword evidence="11" id="KW-1185">Reference proteome</keyword>
<dbReference type="GO" id="GO:0008270">
    <property type="term" value="F:zinc ion binding"/>
    <property type="evidence" value="ECO:0007669"/>
    <property type="project" value="UniProtKB-KW"/>
</dbReference>
<gene>
    <name evidence="10" type="ORF">PoB_004030400</name>
</gene>
<dbReference type="PROSITE" id="PS00028">
    <property type="entry name" value="ZINC_FINGER_C2H2_1"/>
    <property type="match status" value="1"/>
</dbReference>
<feature type="compositionally biased region" description="Polar residues" evidence="8">
    <location>
        <begin position="386"/>
        <end position="402"/>
    </location>
</feature>
<evidence type="ECO:0000256" key="8">
    <source>
        <dbReference type="SAM" id="MobiDB-lite"/>
    </source>
</evidence>
<dbReference type="PANTHER" id="PTHR24406">
    <property type="entry name" value="TRANSCRIPTIONAL REPRESSOR CTCFL-RELATED"/>
    <property type="match status" value="1"/>
</dbReference>
<accession>A0AAV4B607</accession>
<feature type="region of interest" description="Disordered" evidence="8">
    <location>
        <begin position="223"/>
        <end position="248"/>
    </location>
</feature>
<evidence type="ECO:0000256" key="1">
    <source>
        <dbReference type="ARBA" id="ARBA00004123"/>
    </source>
</evidence>
<dbReference type="InterPro" id="IPR013087">
    <property type="entry name" value="Znf_C2H2_type"/>
</dbReference>
<comment type="subcellular location">
    <subcellularLocation>
        <location evidence="1">Nucleus</location>
    </subcellularLocation>
</comment>
<dbReference type="GO" id="GO:0005634">
    <property type="term" value="C:nucleus"/>
    <property type="evidence" value="ECO:0007669"/>
    <property type="project" value="UniProtKB-SubCell"/>
</dbReference>
<sequence length="408" mass="45217">MPLRPWPKGTFNNDAATSLSPRCTVFVWYHHQPLYKWGCERSDISKHMLIHQEPKHACERCGKTFRHIKNKELHVKRHYGQRDYKCGVCDFFGYTFTDIRKHIERKHQDIKTLTCDKCGRHFRNEMALKEHMQSCNVMMIEQVLAIPTSGGRTSQATIRIPTHHLSSDLSSLGGMVALDPAGTAGLVGDGNVADGSKDATQGVSIMVTSSTGDQHLRIVQTAMDEDEDEEEDLEEEEDQEENGDGSSMQQAMHIIDGTIMKEGVSVQHMLGKGTPQLIASNSNIDLTQTHQIEQDQHYVVASDIHLISCSSDTNTATSIITTAGEGCQEHQGHAVLSTKYEDSLVGREKEEIPGEGHITSVEGGSEAMKVEGKPEALVSMAEWSATSQDRAFSNTDNSQVQQDRLLVS</sequence>
<comment type="caution">
    <text evidence="10">The sequence shown here is derived from an EMBL/GenBank/DDBJ whole genome shotgun (WGS) entry which is preliminary data.</text>
</comment>
<keyword evidence="4 7" id="KW-0863">Zinc-finger</keyword>
<keyword evidence="5" id="KW-0862">Zinc</keyword>
<name>A0AAV4B607_9GAST</name>
<feature type="compositionally biased region" description="Acidic residues" evidence="8">
    <location>
        <begin position="223"/>
        <end position="243"/>
    </location>
</feature>
<evidence type="ECO:0000259" key="9">
    <source>
        <dbReference type="PROSITE" id="PS50157"/>
    </source>
</evidence>
<evidence type="ECO:0000256" key="5">
    <source>
        <dbReference type="ARBA" id="ARBA00022833"/>
    </source>
</evidence>
<keyword evidence="3" id="KW-0677">Repeat</keyword>
<dbReference type="PROSITE" id="PS50157">
    <property type="entry name" value="ZINC_FINGER_C2H2_2"/>
    <property type="match status" value="2"/>
</dbReference>
<evidence type="ECO:0000256" key="4">
    <source>
        <dbReference type="ARBA" id="ARBA00022771"/>
    </source>
</evidence>
<feature type="region of interest" description="Disordered" evidence="8">
    <location>
        <begin position="386"/>
        <end position="408"/>
    </location>
</feature>
<proteinExistence type="predicted"/>